<accession>A0ABS3DWB2</accession>
<dbReference type="Pfam" id="PF12833">
    <property type="entry name" value="HTH_18"/>
    <property type="match status" value="1"/>
</dbReference>
<dbReference type="InterPro" id="IPR004026">
    <property type="entry name" value="Ada_DNA_repair_Zn-bd"/>
</dbReference>
<protein>
    <submittedName>
        <fullName evidence="9">Bifunctional transcriptional activator/DNA repair protein Ada</fullName>
    </submittedName>
</protein>
<dbReference type="InterPro" id="IPR014048">
    <property type="entry name" value="MethylDNA_cys_MeTrfase_DNA-bd"/>
</dbReference>
<dbReference type="SUPFAM" id="SSF53155">
    <property type="entry name" value="Methylated DNA-protein cysteine methyltransferase domain"/>
    <property type="match status" value="1"/>
</dbReference>
<keyword evidence="3" id="KW-0808">Transferase</keyword>
<dbReference type="RefSeq" id="WP_206933721.1">
    <property type="nucleotide sequence ID" value="NZ_JAEKJY010000003.1"/>
</dbReference>
<dbReference type="PROSITE" id="PS01124">
    <property type="entry name" value="HTH_ARAC_FAMILY_2"/>
    <property type="match status" value="1"/>
</dbReference>
<evidence type="ECO:0000256" key="2">
    <source>
        <dbReference type="ARBA" id="ARBA00022603"/>
    </source>
</evidence>
<evidence type="ECO:0000256" key="1">
    <source>
        <dbReference type="ARBA" id="ARBA00001286"/>
    </source>
</evidence>
<dbReference type="NCBIfam" id="TIGR00589">
    <property type="entry name" value="ogt"/>
    <property type="match status" value="1"/>
</dbReference>
<evidence type="ECO:0000256" key="6">
    <source>
        <dbReference type="ARBA" id="ARBA00023204"/>
    </source>
</evidence>
<dbReference type="PANTHER" id="PTHR10815:SF5">
    <property type="entry name" value="METHYLATED-DNA--PROTEIN-CYSTEINE METHYLTRANSFERASE"/>
    <property type="match status" value="1"/>
</dbReference>
<dbReference type="Pfam" id="PF01035">
    <property type="entry name" value="DNA_binding_1"/>
    <property type="match status" value="1"/>
</dbReference>
<dbReference type="PIRSF" id="PIRSF000409">
    <property type="entry name" value="Ada"/>
    <property type="match status" value="1"/>
</dbReference>
<dbReference type="EMBL" id="JAEKJY010000003">
    <property type="protein sequence ID" value="MBN8235600.1"/>
    <property type="molecule type" value="Genomic_DNA"/>
</dbReference>
<dbReference type="Pfam" id="PF02805">
    <property type="entry name" value="Ada_Zn_binding"/>
    <property type="match status" value="1"/>
</dbReference>
<evidence type="ECO:0000256" key="4">
    <source>
        <dbReference type="ARBA" id="ARBA00022763"/>
    </source>
</evidence>
<keyword evidence="5" id="KW-0010">Activator</keyword>
<keyword evidence="4" id="KW-0227">DNA damage</keyword>
<dbReference type="PANTHER" id="PTHR10815">
    <property type="entry name" value="METHYLATED-DNA--PROTEIN-CYSTEINE METHYLTRANSFERASE"/>
    <property type="match status" value="1"/>
</dbReference>
<dbReference type="InterPro" id="IPR016221">
    <property type="entry name" value="Bifunct_regulatory_prot_Ada"/>
</dbReference>
<evidence type="ECO:0000259" key="8">
    <source>
        <dbReference type="PROSITE" id="PS01124"/>
    </source>
</evidence>
<dbReference type="SMART" id="SM00342">
    <property type="entry name" value="HTH_ARAC"/>
    <property type="match status" value="1"/>
</dbReference>
<dbReference type="InterPro" id="IPR001497">
    <property type="entry name" value="MethylDNA_cys_MeTrfase_AS"/>
</dbReference>
<dbReference type="Gene3D" id="1.10.10.60">
    <property type="entry name" value="Homeodomain-like"/>
    <property type="match status" value="1"/>
</dbReference>
<dbReference type="InterPro" id="IPR035451">
    <property type="entry name" value="Ada-like_dom_sf"/>
</dbReference>
<feature type="domain" description="HTH araC/xylS-type" evidence="8">
    <location>
        <begin position="84"/>
        <end position="180"/>
    </location>
</feature>
<evidence type="ECO:0000256" key="5">
    <source>
        <dbReference type="ARBA" id="ARBA00023159"/>
    </source>
</evidence>
<keyword evidence="6" id="KW-0234">DNA repair</keyword>
<dbReference type="PROSITE" id="PS00374">
    <property type="entry name" value="MGMT"/>
    <property type="match status" value="1"/>
</dbReference>
<name>A0ABS3DWB2_9BACI</name>
<dbReference type="InterPro" id="IPR036388">
    <property type="entry name" value="WH-like_DNA-bd_sf"/>
</dbReference>
<keyword evidence="2" id="KW-0489">Methyltransferase</keyword>
<dbReference type="InterPro" id="IPR036631">
    <property type="entry name" value="MGMT_N_sf"/>
</dbReference>
<keyword evidence="10" id="KW-1185">Reference proteome</keyword>
<dbReference type="InterPro" id="IPR018060">
    <property type="entry name" value="HTH_AraC"/>
</dbReference>
<comment type="catalytic activity">
    <reaction evidence="1">
        <text>a 4-O-methyl-thymidine in DNA + L-cysteinyl-[protein] = a thymidine in DNA + S-methyl-L-cysteinyl-[protein]</text>
        <dbReference type="Rhea" id="RHEA:53428"/>
        <dbReference type="Rhea" id="RHEA-COMP:10131"/>
        <dbReference type="Rhea" id="RHEA-COMP:10132"/>
        <dbReference type="Rhea" id="RHEA-COMP:13555"/>
        <dbReference type="Rhea" id="RHEA-COMP:13556"/>
        <dbReference type="ChEBI" id="CHEBI:29950"/>
        <dbReference type="ChEBI" id="CHEBI:82612"/>
        <dbReference type="ChEBI" id="CHEBI:137386"/>
        <dbReference type="ChEBI" id="CHEBI:137387"/>
        <dbReference type="EC" id="2.1.1.63"/>
    </reaction>
</comment>
<dbReference type="Proteomes" id="UP000663970">
    <property type="component" value="Unassembled WGS sequence"/>
</dbReference>
<dbReference type="CDD" id="cd06445">
    <property type="entry name" value="ATase"/>
    <property type="match status" value="1"/>
</dbReference>
<evidence type="ECO:0000256" key="3">
    <source>
        <dbReference type="ARBA" id="ARBA00022679"/>
    </source>
</evidence>
<comment type="catalytic activity">
    <reaction evidence="7">
        <text>a 6-O-methyl-2'-deoxyguanosine in DNA + L-cysteinyl-[protein] = S-methyl-L-cysteinyl-[protein] + a 2'-deoxyguanosine in DNA</text>
        <dbReference type="Rhea" id="RHEA:24000"/>
        <dbReference type="Rhea" id="RHEA-COMP:10131"/>
        <dbReference type="Rhea" id="RHEA-COMP:10132"/>
        <dbReference type="Rhea" id="RHEA-COMP:11367"/>
        <dbReference type="Rhea" id="RHEA-COMP:11368"/>
        <dbReference type="ChEBI" id="CHEBI:29950"/>
        <dbReference type="ChEBI" id="CHEBI:82612"/>
        <dbReference type="ChEBI" id="CHEBI:85445"/>
        <dbReference type="ChEBI" id="CHEBI:85448"/>
        <dbReference type="EC" id="2.1.1.63"/>
    </reaction>
</comment>
<dbReference type="InterPro" id="IPR036217">
    <property type="entry name" value="MethylDNA_cys_MeTrfase_DNAb"/>
</dbReference>
<dbReference type="SUPFAM" id="SSF46767">
    <property type="entry name" value="Methylated DNA-protein cysteine methyltransferase, C-terminal domain"/>
    <property type="match status" value="1"/>
</dbReference>
<dbReference type="Gene3D" id="3.40.10.10">
    <property type="entry name" value="DNA Methylphosphotriester Repair Domain"/>
    <property type="match status" value="1"/>
</dbReference>
<dbReference type="SUPFAM" id="SSF57884">
    <property type="entry name" value="Ada DNA repair protein, N-terminal domain (N-Ada 10)"/>
    <property type="match status" value="1"/>
</dbReference>
<proteinExistence type="predicted"/>
<dbReference type="Gene3D" id="1.10.10.10">
    <property type="entry name" value="Winged helix-like DNA-binding domain superfamily/Winged helix DNA-binding domain"/>
    <property type="match status" value="1"/>
</dbReference>
<comment type="caution">
    <text evidence="9">The sequence shown here is derived from an EMBL/GenBank/DDBJ whole genome shotgun (WGS) entry which is preliminary data.</text>
</comment>
<organism evidence="9 10">
    <name type="scientific">Halobacillus kuroshimensis</name>
    <dbReference type="NCBI Taxonomy" id="302481"/>
    <lineage>
        <taxon>Bacteria</taxon>
        <taxon>Bacillati</taxon>
        <taxon>Bacillota</taxon>
        <taxon>Bacilli</taxon>
        <taxon>Bacillales</taxon>
        <taxon>Bacillaceae</taxon>
        <taxon>Halobacillus</taxon>
    </lineage>
</organism>
<dbReference type="Gene3D" id="3.30.160.70">
    <property type="entry name" value="Methylated DNA-protein cysteine methyltransferase domain"/>
    <property type="match status" value="1"/>
</dbReference>
<evidence type="ECO:0000313" key="9">
    <source>
        <dbReference type="EMBL" id="MBN8235600.1"/>
    </source>
</evidence>
<gene>
    <name evidence="9" type="ORF">JF544_10100</name>
</gene>
<evidence type="ECO:0000313" key="10">
    <source>
        <dbReference type="Proteomes" id="UP000663970"/>
    </source>
</evidence>
<reference evidence="9 10" key="1">
    <citation type="submission" date="2020-12" db="EMBL/GenBank/DDBJ databases">
        <title>Oil enriched cultivation method for isolating marine PHA-producing bacteria.</title>
        <authorList>
            <person name="Zheng W."/>
            <person name="Yu S."/>
            <person name="Huang Y."/>
        </authorList>
    </citation>
    <scope>NUCLEOTIDE SEQUENCE [LARGE SCALE GENOMIC DNA]</scope>
    <source>
        <strain evidence="9 10">SY-2-6</strain>
    </source>
</reference>
<evidence type="ECO:0000256" key="7">
    <source>
        <dbReference type="ARBA" id="ARBA00049348"/>
    </source>
</evidence>
<sequence>MISGDKKKEFYQALLERNAAYEGLFFAGVTSTGVFCRPTCPARKPKYENCEFFLTPQEALLASFRPCKRCTPLSHPDQVSELVQKLVQAVEENPEKKWREKDFRELSIDESTSRRQFKKRFGMTFVQYARARRMGLAMKEIRSGKSVIDAQLNSGYESSSGFRDAFSRIMGESPASAQENQLLKASWLDTRMGPMIAVADETHLYLLEFVDRRGLEKEVEVLRRKKKAAIIPGKTPPMQTIEEELHLYFSGNLIKFTTPVAFTGTPFQTRVWDELRGIPAGETRTYAEIAHAIGKPAAVRAVAGANGANQLALIVPCHRVILSDGTVGGYGGGSARKKWLLELERGGNVWREDSKNL</sequence>